<sequence length="62" mass="7438">MSRVGVHIKEGADYTRKKEADFNRTSLRSFREDFSEFFGIGLWRVGNWENWVFFCVFRPPFA</sequence>
<proteinExistence type="predicted"/>
<evidence type="ECO:0000313" key="2">
    <source>
        <dbReference type="Proteomes" id="UP000037122"/>
    </source>
</evidence>
<protein>
    <submittedName>
        <fullName evidence="1">Uncharacterized protein</fullName>
    </submittedName>
</protein>
<dbReference type="VEuPathDB" id="FungiDB:QG37_08014"/>
<dbReference type="EMBL" id="LGST01000066">
    <property type="protein sequence ID" value="KND95689.1"/>
    <property type="molecule type" value="Genomic_DNA"/>
</dbReference>
<gene>
    <name evidence="1" type="ORF">QG37_08014</name>
</gene>
<reference evidence="2" key="1">
    <citation type="journal article" date="2015" name="BMC Genomics">
        <title>Draft genome of a commonly misdiagnosed multidrug resistant pathogen Candida auris.</title>
        <authorList>
            <person name="Chatterjee S."/>
            <person name="Alampalli S.V."/>
            <person name="Nageshan R.K."/>
            <person name="Chettiar S.T."/>
            <person name="Joshi S."/>
            <person name="Tatu U.S."/>
        </authorList>
    </citation>
    <scope>NUCLEOTIDE SEQUENCE [LARGE SCALE GENOMIC DNA]</scope>
    <source>
        <strain evidence="2">6684</strain>
    </source>
</reference>
<organism evidence="1 2">
    <name type="scientific">Candidozyma auris</name>
    <name type="common">Yeast</name>
    <name type="synonym">Candida auris</name>
    <dbReference type="NCBI Taxonomy" id="498019"/>
    <lineage>
        <taxon>Eukaryota</taxon>
        <taxon>Fungi</taxon>
        <taxon>Dikarya</taxon>
        <taxon>Ascomycota</taxon>
        <taxon>Saccharomycotina</taxon>
        <taxon>Pichiomycetes</taxon>
        <taxon>Metschnikowiaceae</taxon>
        <taxon>Candidozyma</taxon>
    </lineage>
</organism>
<evidence type="ECO:0000313" key="1">
    <source>
        <dbReference type="EMBL" id="KND95689.1"/>
    </source>
</evidence>
<comment type="caution">
    <text evidence="1">The sequence shown here is derived from an EMBL/GenBank/DDBJ whole genome shotgun (WGS) entry which is preliminary data.</text>
</comment>
<name>A0A0L0NNU5_CANAR</name>
<accession>A0A0L0NNU5</accession>
<dbReference type="AlphaFoldDB" id="A0A0L0NNU5"/>
<dbReference type="Proteomes" id="UP000037122">
    <property type="component" value="Unassembled WGS sequence"/>
</dbReference>